<feature type="compositionally biased region" description="Basic and acidic residues" evidence="2">
    <location>
        <begin position="645"/>
        <end position="658"/>
    </location>
</feature>
<feature type="transmembrane region" description="Helical" evidence="3">
    <location>
        <begin position="403"/>
        <end position="423"/>
    </location>
</feature>
<keyword evidence="3" id="KW-0472">Membrane</keyword>
<accession>A0A2M7ICZ2</accession>
<reference evidence="5" key="1">
    <citation type="submission" date="2017-09" db="EMBL/GenBank/DDBJ databases">
        <title>Depth-based differentiation of microbial function through sediment-hosted aquifers and enrichment of novel symbionts in the deep terrestrial subsurface.</title>
        <authorList>
            <person name="Probst A.J."/>
            <person name="Ladd B."/>
            <person name="Jarett J.K."/>
            <person name="Geller-Mcgrath D.E."/>
            <person name="Sieber C.M.K."/>
            <person name="Emerson J.B."/>
            <person name="Anantharaman K."/>
            <person name="Thomas B.C."/>
            <person name="Malmstrom R."/>
            <person name="Stieglmeier M."/>
            <person name="Klingl A."/>
            <person name="Woyke T."/>
            <person name="Ryan C.M."/>
            <person name="Banfield J.F."/>
        </authorList>
    </citation>
    <scope>NUCLEOTIDE SEQUENCE [LARGE SCALE GENOMIC DNA]</scope>
</reference>
<name>A0A2M7ICZ2_9BACT</name>
<keyword evidence="3" id="KW-1133">Transmembrane helix</keyword>
<feature type="compositionally biased region" description="Basic and acidic residues" evidence="2">
    <location>
        <begin position="677"/>
        <end position="687"/>
    </location>
</feature>
<sequence length="687" mass="77448">MIMEKIFTILKVQTQNFASLLLNTLVFIFPFFFLTFTQEYFVTNKLYLLGFGVLLLILISTIQILISKKISWQKSPFDSLIILFLTAVTLSTLFSSPNKIQALLNSSFGLVMMVFLAILYFYLSRQKGPSLSASPFKVGHYIMKVSLIILSIVTIAFYFQPFKNINLPQFLSFLKNPAFTPVGSQLDLAILLGFFTIIGIVQIIKQGRPQGIAPTRKLLIIDYCLLIINLLALFLTAYSLVKPNVGLINQTPTLIIPPFRLSWYAALEILKNPQTAIIGIGPDNFSAIFTRIKDFAYNQSPLWQINSFNVSHSAILQILTETGIFGLLAFGLLVFSGFKQLVKDGHGGPPLQIIYLFIYLIICLFIFPPSLIIWFLFFVVLGLINQTTTTDVQTQNLASLPPIYIGTVVISLALIGTSGYFLGRSYASEYYFKKSIEGIAKNNLKEVYDNQRQAIVLNPYIERFRTSFAQTNLVIANNLSSKIKDKKISEQDRQTITQAIQAGIAEGKAVVTLNPQRANNWENLAVIYSNIINVAQEADVWTISAYQRAILADPQNPVYRVGLGGVYYSQNKYDDALRFFEQAVSIKPDWPNASYNYAWANFQVKNYPQAVNAMQNTLKLINQKTNKVDYEKVVKELEEFKKMLPKEEVKTDNVDKPTESNLNLPTPPTSQISPKLELQKEASPEAK</sequence>
<feature type="transmembrane region" description="Helical" evidence="3">
    <location>
        <begin position="141"/>
        <end position="159"/>
    </location>
</feature>
<dbReference type="Proteomes" id="UP000230822">
    <property type="component" value="Unassembled WGS sequence"/>
</dbReference>
<feature type="repeat" description="TPR" evidence="1">
    <location>
        <begin position="557"/>
        <end position="590"/>
    </location>
</feature>
<feature type="transmembrane region" description="Helical" evidence="3">
    <location>
        <begin position="356"/>
        <end position="383"/>
    </location>
</feature>
<dbReference type="AlphaFoldDB" id="A0A2M7ICZ2"/>
<feature type="transmembrane region" description="Helical" evidence="3">
    <location>
        <begin position="20"/>
        <end position="41"/>
    </location>
</feature>
<proteinExistence type="predicted"/>
<dbReference type="EMBL" id="PFGU01000025">
    <property type="protein sequence ID" value="PIW73515.1"/>
    <property type="molecule type" value="Genomic_DNA"/>
</dbReference>
<feature type="region of interest" description="Disordered" evidence="2">
    <location>
        <begin position="645"/>
        <end position="687"/>
    </location>
</feature>
<dbReference type="PANTHER" id="PTHR37422:SF13">
    <property type="entry name" value="LIPOPOLYSACCHARIDE BIOSYNTHESIS PROTEIN PA4999-RELATED"/>
    <property type="match status" value="1"/>
</dbReference>
<evidence type="ECO:0000313" key="4">
    <source>
        <dbReference type="EMBL" id="PIW73515.1"/>
    </source>
</evidence>
<dbReference type="PANTHER" id="PTHR37422">
    <property type="entry name" value="TEICHURONIC ACID BIOSYNTHESIS PROTEIN TUAE"/>
    <property type="match status" value="1"/>
</dbReference>
<keyword evidence="3" id="KW-0812">Transmembrane</keyword>
<feature type="transmembrane region" description="Helical" evidence="3">
    <location>
        <begin position="314"/>
        <end position="335"/>
    </location>
</feature>
<keyword evidence="1" id="KW-0802">TPR repeat</keyword>
<dbReference type="InterPro" id="IPR011990">
    <property type="entry name" value="TPR-like_helical_dom_sf"/>
</dbReference>
<evidence type="ECO:0000256" key="3">
    <source>
        <dbReference type="SAM" id="Phobius"/>
    </source>
</evidence>
<dbReference type="SMART" id="SM00028">
    <property type="entry name" value="TPR"/>
    <property type="match status" value="2"/>
</dbReference>
<dbReference type="Pfam" id="PF14559">
    <property type="entry name" value="TPR_19"/>
    <property type="match status" value="1"/>
</dbReference>
<organism evidence="4 5">
    <name type="scientific">Candidatus Roizmanbacteria bacterium CG_4_8_14_3_um_filter_34_9</name>
    <dbReference type="NCBI Taxonomy" id="1974832"/>
    <lineage>
        <taxon>Bacteria</taxon>
        <taxon>Candidatus Roizmaniibacteriota</taxon>
    </lineage>
</organism>
<evidence type="ECO:0000313" key="5">
    <source>
        <dbReference type="Proteomes" id="UP000230822"/>
    </source>
</evidence>
<protein>
    <submittedName>
        <fullName evidence="4">Uncharacterized protein</fullName>
    </submittedName>
</protein>
<feature type="transmembrane region" description="Helical" evidence="3">
    <location>
        <begin position="102"/>
        <end position="121"/>
    </location>
</feature>
<feature type="transmembrane region" description="Helical" evidence="3">
    <location>
        <begin position="220"/>
        <end position="241"/>
    </location>
</feature>
<dbReference type="SUPFAM" id="SSF48452">
    <property type="entry name" value="TPR-like"/>
    <property type="match status" value="1"/>
</dbReference>
<feature type="transmembrane region" description="Helical" evidence="3">
    <location>
        <begin position="179"/>
        <end position="200"/>
    </location>
</feature>
<dbReference type="InterPro" id="IPR051533">
    <property type="entry name" value="WaaL-like"/>
</dbReference>
<evidence type="ECO:0000256" key="1">
    <source>
        <dbReference type="PROSITE-ProRule" id="PRU00339"/>
    </source>
</evidence>
<feature type="transmembrane region" description="Helical" evidence="3">
    <location>
        <begin position="77"/>
        <end position="96"/>
    </location>
</feature>
<gene>
    <name evidence="4" type="ORF">CO005_01010</name>
</gene>
<dbReference type="PROSITE" id="PS50005">
    <property type="entry name" value="TPR"/>
    <property type="match status" value="1"/>
</dbReference>
<dbReference type="InterPro" id="IPR019734">
    <property type="entry name" value="TPR_rpt"/>
</dbReference>
<feature type="transmembrane region" description="Helical" evidence="3">
    <location>
        <begin position="47"/>
        <end position="65"/>
    </location>
</feature>
<comment type="caution">
    <text evidence="4">The sequence shown here is derived from an EMBL/GenBank/DDBJ whole genome shotgun (WGS) entry which is preliminary data.</text>
</comment>
<evidence type="ECO:0000256" key="2">
    <source>
        <dbReference type="SAM" id="MobiDB-lite"/>
    </source>
</evidence>
<feature type="compositionally biased region" description="Polar residues" evidence="2">
    <location>
        <begin position="659"/>
        <end position="673"/>
    </location>
</feature>
<dbReference type="Gene3D" id="1.25.40.10">
    <property type="entry name" value="Tetratricopeptide repeat domain"/>
    <property type="match status" value="1"/>
</dbReference>
<dbReference type="PROSITE" id="PS50293">
    <property type="entry name" value="TPR_REGION"/>
    <property type="match status" value="1"/>
</dbReference>